<keyword evidence="2 6" id="KW-0031">Aminopeptidase</keyword>
<keyword evidence="4 6" id="KW-0479">Metal-binding</keyword>
<evidence type="ECO:0000259" key="8">
    <source>
        <dbReference type="Pfam" id="PF00557"/>
    </source>
</evidence>
<dbReference type="PANTHER" id="PTHR43330">
    <property type="entry name" value="METHIONINE AMINOPEPTIDASE"/>
    <property type="match status" value="1"/>
</dbReference>
<dbReference type="PANTHER" id="PTHR43330:SF13">
    <property type="entry name" value="METHIONINE AMINOPEPTIDASE 2"/>
    <property type="match status" value="1"/>
</dbReference>
<dbReference type="GO" id="GO:0006508">
    <property type="term" value="P:proteolysis"/>
    <property type="evidence" value="ECO:0007669"/>
    <property type="project" value="UniProtKB-KW"/>
</dbReference>
<evidence type="ECO:0000313" key="9">
    <source>
        <dbReference type="EMBL" id="SFM59903.1"/>
    </source>
</evidence>
<dbReference type="Pfam" id="PF00557">
    <property type="entry name" value="Peptidase_M24"/>
    <property type="match status" value="1"/>
</dbReference>
<comment type="catalytic activity">
    <reaction evidence="6 7">
        <text>Release of N-terminal amino acids, preferentially methionine, from peptides and arylamides.</text>
        <dbReference type="EC" id="3.4.11.18"/>
    </reaction>
</comment>
<dbReference type="Gene3D" id="3.90.230.10">
    <property type="entry name" value="Creatinase/methionine aminopeptidase superfamily"/>
    <property type="match status" value="1"/>
</dbReference>
<name>A0A1I4S6J8_9FLAO</name>
<dbReference type="HAMAP" id="MF_01974">
    <property type="entry name" value="MetAP_1"/>
    <property type="match status" value="1"/>
</dbReference>
<evidence type="ECO:0000256" key="1">
    <source>
        <dbReference type="ARBA" id="ARBA00002521"/>
    </source>
</evidence>
<reference evidence="10" key="1">
    <citation type="submission" date="2016-10" db="EMBL/GenBank/DDBJ databases">
        <authorList>
            <person name="Varghese N."/>
            <person name="Submissions S."/>
        </authorList>
    </citation>
    <scope>NUCLEOTIDE SEQUENCE [LARGE SCALE GENOMIC DNA]</scope>
    <source>
        <strain evidence="10">XJ109</strain>
    </source>
</reference>
<dbReference type="AlphaFoldDB" id="A0A1I4S6J8"/>
<sequence length="253" mass="27771">MIIETEEELIGMKKVSEAVAVTLKEMKDFAKPGMSTKELDNFGATIMSKFGCKSAPYESYKFPGYTCLSVNEEICHGIPSDTKILKEGDVINIDVSGELGGFWADNGGSIVIGDDINGYQKIVDASISALQKAISAVKSGVKIADIGGIIEKEAKKHHYKVIENLTGHGVGRSLHEEPLDLLNYRDVYDKRRFRKNSVVALETFISENSNEAIQQEDGWTMIGNNPGVFAQHEHTVLVTSEGPMILTLMNGNW</sequence>
<accession>A0A1I4S6J8</accession>
<comment type="subunit">
    <text evidence="6">Monomer.</text>
</comment>
<dbReference type="GO" id="GO:0004239">
    <property type="term" value="F:initiator methionyl aminopeptidase activity"/>
    <property type="evidence" value="ECO:0007669"/>
    <property type="project" value="UniProtKB-UniRule"/>
</dbReference>
<dbReference type="RefSeq" id="WP_092905406.1">
    <property type="nucleotide sequence ID" value="NZ_FOUZ01000001.1"/>
</dbReference>
<comment type="similarity">
    <text evidence="6">Belongs to the peptidase M24A family. Methionine aminopeptidase type 1 subfamily.</text>
</comment>
<comment type="cofactor">
    <cofactor evidence="6">
        <name>Co(2+)</name>
        <dbReference type="ChEBI" id="CHEBI:48828"/>
    </cofactor>
    <cofactor evidence="6">
        <name>Zn(2+)</name>
        <dbReference type="ChEBI" id="CHEBI:29105"/>
    </cofactor>
    <cofactor evidence="6">
        <name>Mn(2+)</name>
        <dbReference type="ChEBI" id="CHEBI:29035"/>
    </cofactor>
    <cofactor evidence="6">
        <name>Fe(2+)</name>
        <dbReference type="ChEBI" id="CHEBI:29033"/>
    </cofactor>
    <text evidence="6">Binds 2 divalent metal cations per subunit. Has a high-affinity and a low affinity metal-binding site. The true nature of the physiological cofactor is under debate. The enzyme is active with cobalt, zinc, manganese or divalent iron ions. Most likely, methionine aminopeptidases function as mononuclear Fe(2+)-metalloproteases under physiological conditions, and the catalytically relevant metal-binding site has been assigned to the histidine-containing high-affinity site.</text>
</comment>
<feature type="binding site" evidence="6">
    <location>
        <position position="233"/>
    </location>
    <ligand>
        <name>a divalent metal cation</name>
        <dbReference type="ChEBI" id="CHEBI:60240"/>
        <label>2</label>
        <note>catalytic</note>
    </ligand>
</feature>
<feature type="binding site" evidence="6">
    <location>
        <position position="76"/>
    </location>
    <ligand>
        <name>substrate</name>
    </ligand>
</feature>
<dbReference type="InterPro" id="IPR001714">
    <property type="entry name" value="Pept_M24_MAP"/>
</dbReference>
<proteinExistence type="inferred from homology"/>
<keyword evidence="10" id="KW-1185">Reference proteome</keyword>
<feature type="binding site" evidence="6">
    <location>
        <position position="168"/>
    </location>
    <ligand>
        <name>a divalent metal cation</name>
        <dbReference type="ChEBI" id="CHEBI:60240"/>
        <label>2</label>
        <note>catalytic</note>
    </ligand>
</feature>
<feature type="binding site" evidence="6">
    <location>
        <position position="105"/>
    </location>
    <ligand>
        <name>a divalent metal cation</name>
        <dbReference type="ChEBI" id="CHEBI:60240"/>
        <label>1</label>
    </ligand>
</feature>
<feature type="binding site" evidence="6">
    <location>
        <position position="94"/>
    </location>
    <ligand>
        <name>a divalent metal cation</name>
        <dbReference type="ChEBI" id="CHEBI:60240"/>
        <label>1</label>
    </ligand>
</feature>
<evidence type="ECO:0000256" key="3">
    <source>
        <dbReference type="ARBA" id="ARBA00022670"/>
    </source>
</evidence>
<dbReference type="PRINTS" id="PR00599">
    <property type="entry name" value="MAPEPTIDASE"/>
</dbReference>
<evidence type="ECO:0000256" key="5">
    <source>
        <dbReference type="ARBA" id="ARBA00022801"/>
    </source>
</evidence>
<dbReference type="GO" id="GO:0070006">
    <property type="term" value="F:metalloaminopeptidase activity"/>
    <property type="evidence" value="ECO:0007669"/>
    <property type="project" value="UniProtKB-UniRule"/>
</dbReference>
<dbReference type="GO" id="GO:0046872">
    <property type="term" value="F:metal ion binding"/>
    <property type="evidence" value="ECO:0007669"/>
    <property type="project" value="UniProtKB-UniRule"/>
</dbReference>
<gene>
    <name evidence="6" type="primary">map</name>
    <name evidence="9" type="ORF">SAMN05421738_10168</name>
</gene>
<dbReference type="Proteomes" id="UP000199149">
    <property type="component" value="Unassembled WGS sequence"/>
</dbReference>
<feature type="binding site" evidence="6">
    <location>
        <position position="233"/>
    </location>
    <ligand>
        <name>a divalent metal cation</name>
        <dbReference type="ChEBI" id="CHEBI:60240"/>
        <label>1</label>
    </ligand>
</feature>
<dbReference type="SUPFAM" id="SSF55920">
    <property type="entry name" value="Creatinase/aminopeptidase"/>
    <property type="match status" value="1"/>
</dbReference>
<dbReference type="InterPro" id="IPR002467">
    <property type="entry name" value="Pept_M24A_MAP1"/>
</dbReference>
<dbReference type="NCBIfam" id="TIGR00500">
    <property type="entry name" value="met_pdase_I"/>
    <property type="match status" value="1"/>
</dbReference>
<dbReference type="InterPro" id="IPR000994">
    <property type="entry name" value="Pept_M24"/>
</dbReference>
<evidence type="ECO:0000313" key="10">
    <source>
        <dbReference type="Proteomes" id="UP000199149"/>
    </source>
</evidence>
<keyword evidence="3 6" id="KW-0645">Protease</keyword>
<feature type="binding site" evidence="6">
    <location>
        <position position="202"/>
    </location>
    <ligand>
        <name>a divalent metal cation</name>
        <dbReference type="ChEBI" id="CHEBI:60240"/>
        <label>2</label>
        <note>catalytic</note>
    </ligand>
</feature>
<feature type="binding site" evidence="6">
    <location>
        <position position="175"/>
    </location>
    <ligand>
        <name>substrate</name>
    </ligand>
</feature>
<feature type="binding site" evidence="6">
    <location>
        <position position="105"/>
    </location>
    <ligand>
        <name>a divalent metal cation</name>
        <dbReference type="ChEBI" id="CHEBI:60240"/>
        <label>2</label>
        <note>catalytic</note>
    </ligand>
</feature>
<evidence type="ECO:0000256" key="2">
    <source>
        <dbReference type="ARBA" id="ARBA00022438"/>
    </source>
</evidence>
<dbReference type="EC" id="3.4.11.18" evidence="6 7"/>
<feature type="domain" description="Peptidase M24" evidence="8">
    <location>
        <begin position="12"/>
        <end position="239"/>
    </location>
</feature>
<keyword evidence="5 6" id="KW-0378">Hydrolase</keyword>
<evidence type="ECO:0000256" key="7">
    <source>
        <dbReference type="RuleBase" id="RU003653"/>
    </source>
</evidence>
<dbReference type="InterPro" id="IPR036005">
    <property type="entry name" value="Creatinase/aminopeptidase-like"/>
</dbReference>
<evidence type="ECO:0000256" key="6">
    <source>
        <dbReference type="HAMAP-Rule" id="MF_01974"/>
    </source>
</evidence>
<dbReference type="OrthoDB" id="9802055at2"/>
<comment type="function">
    <text evidence="1 6">Removes the N-terminal methionine from nascent proteins. The N-terminal methionine is often cleaved when the second residue in the primary sequence is small and uncharged (Met-Ala-, Cys, Gly, Pro, Ser, Thr, or Val). Requires deformylation of the N(alpha)-formylated initiator methionine before it can be hydrolyzed.</text>
</comment>
<organism evidence="9 10">
    <name type="scientific">Algoriella xinjiangensis</name>
    <dbReference type="NCBI Taxonomy" id="684065"/>
    <lineage>
        <taxon>Bacteria</taxon>
        <taxon>Pseudomonadati</taxon>
        <taxon>Bacteroidota</taxon>
        <taxon>Flavobacteriia</taxon>
        <taxon>Flavobacteriales</taxon>
        <taxon>Weeksellaceae</taxon>
        <taxon>Algoriella</taxon>
    </lineage>
</organism>
<evidence type="ECO:0000256" key="4">
    <source>
        <dbReference type="ARBA" id="ARBA00022723"/>
    </source>
</evidence>
<protein>
    <recommendedName>
        <fullName evidence="6 7">Methionine aminopeptidase</fullName>
        <shortName evidence="6">MAP</shortName>
        <shortName evidence="6">MetAP</shortName>
        <ecNumber evidence="6 7">3.4.11.18</ecNumber>
    </recommendedName>
    <alternativeName>
        <fullName evidence="6">Peptidase M</fullName>
    </alternativeName>
</protein>
<dbReference type="STRING" id="684065.SAMN05421738_10168"/>
<dbReference type="EMBL" id="FOUZ01000001">
    <property type="protein sequence ID" value="SFM59903.1"/>
    <property type="molecule type" value="Genomic_DNA"/>
</dbReference>